<feature type="compositionally biased region" description="Basic and acidic residues" evidence="3">
    <location>
        <begin position="140"/>
        <end position="156"/>
    </location>
</feature>
<dbReference type="Pfam" id="PF10187">
    <property type="entry name" value="FAM192A_Fyv6_N"/>
    <property type="match status" value="1"/>
</dbReference>
<feature type="compositionally biased region" description="Basic and acidic residues" evidence="3">
    <location>
        <begin position="79"/>
        <end position="99"/>
    </location>
</feature>
<keyword evidence="2" id="KW-0539">Nucleus</keyword>
<sequence length="214" mass="24282">MPDFVSENSLNASELEAQLAKAKEANEKHMLEEEPERKSLYEQLKESKEQKHLEYQKLLESQNSSYKLDEKSAKFYDELKKNEREKEQQSRKAEAEKLNMYRNLKKTQQRPISKSSPTASAVSVGEIPSKSSIIIRKRKLENADEKIDLGRSKESTKAVNNLEKSPIGESNDHTTNTGVTQKGIRQGVTNEIETTTNKSNTLLGLEGYSSSDEE</sequence>
<organism evidence="5 6">
    <name type="scientific">Debaryomyces fabryi</name>
    <dbReference type="NCBI Taxonomy" id="58627"/>
    <lineage>
        <taxon>Eukaryota</taxon>
        <taxon>Fungi</taxon>
        <taxon>Dikarya</taxon>
        <taxon>Ascomycota</taxon>
        <taxon>Saccharomycotina</taxon>
        <taxon>Pichiomycetes</taxon>
        <taxon>Debaryomycetaceae</taxon>
        <taxon>Debaryomyces</taxon>
    </lineage>
</organism>
<keyword evidence="6" id="KW-1185">Reference proteome</keyword>
<evidence type="ECO:0000313" key="5">
    <source>
        <dbReference type="EMBL" id="KSA04018.1"/>
    </source>
</evidence>
<feature type="domain" description="FAM192A/Fyv6 N-terminal" evidence="4">
    <location>
        <begin position="4"/>
        <end position="102"/>
    </location>
</feature>
<dbReference type="RefSeq" id="XP_015470120.1">
    <property type="nucleotide sequence ID" value="XM_015609118.1"/>
</dbReference>
<dbReference type="InterPro" id="IPR039845">
    <property type="entry name" value="FAM192A"/>
</dbReference>
<evidence type="ECO:0000256" key="2">
    <source>
        <dbReference type="ARBA" id="ARBA00023242"/>
    </source>
</evidence>
<reference evidence="5 6" key="1">
    <citation type="submission" date="2015-11" db="EMBL/GenBank/DDBJ databases">
        <title>The genome of Debaryomyces fabryi.</title>
        <authorList>
            <person name="Tafer H."/>
            <person name="Lopandic K."/>
        </authorList>
    </citation>
    <scope>NUCLEOTIDE SEQUENCE [LARGE SCALE GENOMIC DNA]</scope>
    <source>
        <strain evidence="5 6">CBS 789</strain>
    </source>
</reference>
<name>A0A0V1Q6B1_9ASCO</name>
<gene>
    <name evidence="5" type="ORF">AC631_00288</name>
</gene>
<dbReference type="InterPro" id="IPR019331">
    <property type="entry name" value="FAM192A/Fyv6_N"/>
</dbReference>
<evidence type="ECO:0000259" key="4">
    <source>
        <dbReference type="Pfam" id="PF10187"/>
    </source>
</evidence>
<dbReference type="PANTHER" id="PTHR13495">
    <property type="entry name" value="NEFA-INTERACTING NUCLEAR PROTEIN NIP30"/>
    <property type="match status" value="1"/>
</dbReference>
<feature type="region of interest" description="Disordered" evidence="3">
    <location>
        <begin position="79"/>
        <end position="214"/>
    </location>
</feature>
<dbReference type="Proteomes" id="UP000054251">
    <property type="component" value="Unassembled WGS sequence"/>
</dbReference>
<evidence type="ECO:0000256" key="3">
    <source>
        <dbReference type="SAM" id="MobiDB-lite"/>
    </source>
</evidence>
<dbReference type="OrthoDB" id="4026176at2759"/>
<dbReference type="AlphaFoldDB" id="A0A0V1Q6B1"/>
<proteinExistence type="predicted"/>
<dbReference type="GeneID" id="26837297"/>
<accession>A0A0V1Q6B1</accession>
<evidence type="ECO:0000313" key="6">
    <source>
        <dbReference type="Proteomes" id="UP000054251"/>
    </source>
</evidence>
<protein>
    <recommendedName>
        <fullName evidence="4">FAM192A/Fyv6 N-terminal domain-containing protein</fullName>
    </recommendedName>
</protein>
<feature type="compositionally biased region" description="Polar residues" evidence="3">
    <location>
        <begin position="109"/>
        <end position="121"/>
    </location>
</feature>
<evidence type="ECO:0000256" key="1">
    <source>
        <dbReference type="ARBA" id="ARBA00004123"/>
    </source>
</evidence>
<feature type="compositionally biased region" description="Polar residues" evidence="3">
    <location>
        <begin position="187"/>
        <end position="202"/>
    </location>
</feature>
<comment type="caution">
    <text evidence="5">The sequence shown here is derived from an EMBL/GenBank/DDBJ whole genome shotgun (WGS) entry which is preliminary data.</text>
</comment>
<dbReference type="EMBL" id="LMYN01000003">
    <property type="protein sequence ID" value="KSA04018.1"/>
    <property type="molecule type" value="Genomic_DNA"/>
</dbReference>
<comment type="subcellular location">
    <subcellularLocation>
        <location evidence="1">Nucleus</location>
    </subcellularLocation>
</comment>
<dbReference type="GO" id="GO:0005634">
    <property type="term" value="C:nucleus"/>
    <property type="evidence" value="ECO:0007669"/>
    <property type="project" value="UniProtKB-SubCell"/>
</dbReference>
<dbReference type="PANTHER" id="PTHR13495:SF0">
    <property type="entry name" value="PSME3-INTERACTING PROTEIN"/>
    <property type="match status" value="1"/>
</dbReference>